<dbReference type="CDD" id="cd08252">
    <property type="entry name" value="AL_MDR"/>
    <property type="match status" value="1"/>
</dbReference>
<dbReference type="SUPFAM" id="SSF51735">
    <property type="entry name" value="NAD(P)-binding Rossmann-fold domains"/>
    <property type="match status" value="1"/>
</dbReference>
<feature type="domain" description="Enoyl reductase (ER)" evidence="3">
    <location>
        <begin position="13"/>
        <end position="348"/>
    </location>
</feature>
<dbReference type="InterPro" id="IPR011032">
    <property type="entry name" value="GroES-like_sf"/>
</dbReference>
<keyword evidence="5" id="KW-1185">Reference proteome</keyword>
<accession>A0A074XBM9</accession>
<reference evidence="4 5" key="1">
    <citation type="journal article" date="2014" name="BMC Genomics">
        <title>Genome sequencing of four Aureobasidium pullulans varieties: biotechnological potential, stress tolerance, and description of new species.</title>
        <authorList>
            <person name="Gostin Ar C."/>
            <person name="Ohm R.A."/>
            <person name="Kogej T."/>
            <person name="Sonjak S."/>
            <person name="Turk M."/>
            <person name="Zajc J."/>
            <person name="Zalar P."/>
            <person name="Grube M."/>
            <person name="Sun H."/>
            <person name="Han J."/>
            <person name="Sharma A."/>
            <person name="Chiniquy J."/>
            <person name="Ngan C.Y."/>
            <person name="Lipzen A."/>
            <person name="Barry K."/>
            <person name="Grigoriev I.V."/>
            <person name="Gunde-Cimerman N."/>
        </authorList>
    </citation>
    <scope>NUCLEOTIDE SEQUENCE [LARGE SCALE GENOMIC DNA]</scope>
    <source>
        <strain evidence="4 5">EXF-150</strain>
    </source>
</reference>
<evidence type="ECO:0000256" key="2">
    <source>
        <dbReference type="ARBA" id="ARBA00022857"/>
    </source>
</evidence>
<dbReference type="OrthoDB" id="3509362at2759"/>
<dbReference type="InterPro" id="IPR051603">
    <property type="entry name" value="Zinc-ADH_QOR/CCCR"/>
</dbReference>
<dbReference type="SUPFAM" id="SSF50129">
    <property type="entry name" value="GroES-like"/>
    <property type="match status" value="1"/>
</dbReference>
<dbReference type="InterPro" id="IPR013154">
    <property type="entry name" value="ADH-like_N"/>
</dbReference>
<dbReference type="SMART" id="SM00829">
    <property type="entry name" value="PKS_ER"/>
    <property type="match status" value="1"/>
</dbReference>
<dbReference type="InterPro" id="IPR020843">
    <property type="entry name" value="ER"/>
</dbReference>
<organism evidence="4 5">
    <name type="scientific">Aureobasidium pullulans EXF-150</name>
    <dbReference type="NCBI Taxonomy" id="1043002"/>
    <lineage>
        <taxon>Eukaryota</taxon>
        <taxon>Fungi</taxon>
        <taxon>Dikarya</taxon>
        <taxon>Ascomycota</taxon>
        <taxon>Pezizomycotina</taxon>
        <taxon>Dothideomycetes</taxon>
        <taxon>Dothideomycetidae</taxon>
        <taxon>Dothideales</taxon>
        <taxon>Saccotheciaceae</taxon>
        <taxon>Aureobasidium</taxon>
    </lineage>
</organism>
<dbReference type="EMBL" id="KL585006">
    <property type="protein sequence ID" value="KEQ79457.1"/>
    <property type="molecule type" value="Genomic_DNA"/>
</dbReference>
<gene>
    <name evidence="4" type="ORF">M438DRAFT_359724</name>
</gene>
<dbReference type="RefSeq" id="XP_029755644.1">
    <property type="nucleotide sequence ID" value="XM_029907361.1"/>
</dbReference>
<dbReference type="AlphaFoldDB" id="A0A074XBM9"/>
<name>A0A074XBM9_AURPU</name>
<evidence type="ECO:0000259" key="3">
    <source>
        <dbReference type="SMART" id="SM00829"/>
    </source>
</evidence>
<dbReference type="InterPro" id="IPR036291">
    <property type="entry name" value="NAD(P)-bd_dom_sf"/>
</dbReference>
<dbReference type="STRING" id="1043002.A0A074XBM9"/>
<dbReference type="Gene3D" id="3.40.50.720">
    <property type="entry name" value="NAD(P)-binding Rossmann-like Domain"/>
    <property type="match status" value="1"/>
</dbReference>
<comment type="similarity">
    <text evidence="1">Belongs to the zinc-containing alcohol dehydrogenase family. Quinone oxidoreductase subfamily.</text>
</comment>
<dbReference type="Proteomes" id="UP000030706">
    <property type="component" value="Unassembled WGS sequence"/>
</dbReference>
<dbReference type="InterPro" id="IPR014182">
    <property type="entry name" value="ADH_Zn_typ-1"/>
</dbReference>
<dbReference type="GO" id="GO:0008270">
    <property type="term" value="F:zinc ion binding"/>
    <property type="evidence" value="ECO:0007669"/>
    <property type="project" value="InterPro"/>
</dbReference>
<dbReference type="GO" id="GO:0016491">
    <property type="term" value="F:oxidoreductase activity"/>
    <property type="evidence" value="ECO:0007669"/>
    <property type="project" value="InterPro"/>
</dbReference>
<proteinExistence type="inferred from homology"/>
<sequence length="360" mass="39517">MSEMNAIVVEKYGGIENLVHKLVPKPTKLEEYDILVQVKAASVNPIDMKVRAGVYDDYADYYDHVPKPKPGEGGYQIIGFDGAGVVEQVGSNVRGFASGDEIYYSGSPIRQGSNAEYQLVDSRAVAKKPKNLDFIQSAALPLTWITAYEALVERMEIKKGEKAGILIINGSGGVGSVASQIARTVLDLPVVVTTTSRPETTEFSKSMGATHTVNHREDLPSQIEKLELKVPIKYIFITHSTTPYMEPAAKICAPFGKVCSIVQAKDIQMYGTEFMAKSLSFIWELLGTKPWYKIDLESHGKILEELRQLIEDGKVKTHLQQSFRLDLKGLRKAHEAIESGGSMGKNALSVDFGEGSAPFT</sequence>
<dbReference type="Pfam" id="PF00107">
    <property type="entry name" value="ADH_zinc_N"/>
    <property type="match status" value="1"/>
</dbReference>
<keyword evidence="2" id="KW-0521">NADP</keyword>
<evidence type="ECO:0000313" key="5">
    <source>
        <dbReference type="Proteomes" id="UP000030706"/>
    </source>
</evidence>
<dbReference type="Pfam" id="PF08240">
    <property type="entry name" value="ADH_N"/>
    <property type="match status" value="1"/>
</dbReference>
<dbReference type="PANTHER" id="PTHR44154:SF1">
    <property type="entry name" value="QUINONE OXIDOREDUCTASE"/>
    <property type="match status" value="1"/>
</dbReference>
<dbReference type="InterPro" id="IPR013149">
    <property type="entry name" value="ADH-like_C"/>
</dbReference>
<dbReference type="Gene3D" id="3.90.180.10">
    <property type="entry name" value="Medium-chain alcohol dehydrogenases, catalytic domain"/>
    <property type="match status" value="1"/>
</dbReference>
<evidence type="ECO:0000313" key="4">
    <source>
        <dbReference type="EMBL" id="KEQ79457.1"/>
    </source>
</evidence>
<dbReference type="GeneID" id="40749667"/>
<dbReference type="HOGENOM" id="CLU_026673_3_0_1"/>
<evidence type="ECO:0000256" key="1">
    <source>
        <dbReference type="ARBA" id="ARBA00010371"/>
    </source>
</evidence>
<dbReference type="PANTHER" id="PTHR44154">
    <property type="entry name" value="QUINONE OXIDOREDUCTASE"/>
    <property type="match status" value="1"/>
</dbReference>
<protein>
    <submittedName>
        <fullName evidence="4">GroES-like protein</fullName>
    </submittedName>
</protein>